<name>A0ABP1QI84_9HEXA</name>
<dbReference type="Proteomes" id="UP001642540">
    <property type="component" value="Unassembled WGS sequence"/>
</dbReference>
<dbReference type="InterPro" id="IPR029058">
    <property type="entry name" value="AB_hydrolase_fold"/>
</dbReference>
<evidence type="ECO:0000256" key="1">
    <source>
        <dbReference type="ARBA" id="ARBA00004613"/>
    </source>
</evidence>
<feature type="domain" description="Lipase" evidence="6">
    <location>
        <begin position="73"/>
        <end position="319"/>
    </location>
</feature>
<keyword evidence="3" id="KW-0964">Secreted</keyword>
<sequence length="353" mass="38515">MVALYRTYQFCILCNLFAVIRVLIAEGKPITSVRIVPTEAMDLITSTENTPSDPEGDLRAKVETIHLLFDLSTNPDDIHFFLYNDPNNPNVSQELIFNDNKSFSRSLFNPQAKTVFLIHGFWTNGLSPMPTAIKNDPPNPLYAPVSYYAVVKRSIPLTFNRVSDFIRFMLTSNYATIDNIHLIGFSLGAHVAGGVGRTIATFPEIGKKLGRVTGLDPAGPLFSLVEIQGKLTKGDAEFVDTYHTAAGSLGISNFTDGHVNFIVNEGHHQPGCVENKALYTTESQLGSCSHGFAPKIFAASIAKNFTACNCSNVVTKTEGCQENCTVTVLAGERCPTSARGQFAFETSENPFAD</sequence>
<evidence type="ECO:0000313" key="7">
    <source>
        <dbReference type="EMBL" id="CAL8103128.1"/>
    </source>
</evidence>
<accession>A0ABP1QI84</accession>
<dbReference type="EMBL" id="CAXLJM020000034">
    <property type="protein sequence ID" value="CAL8103128.1"/>
    <property type="molecule type" value="Genomic_DNA"/>
</dbReference>
<feature type="signal peptide" evidence="5">
    <location>
        <begin position="1"/>
        <end position="27"/>
    </location>
</feature>
<organism evidence="7 8">
    <name type="scientific">Orchesella dallaii</name>
    <dbReference type="NCBI Taxonomy" id="48710"/>
    <lineage>
        <taxon>Eukaryota</taxon>
        <taxon>Metazoa</taxon>
        <taxon>Ecdysozoa</taxon>
        <taxon>Arthropoda</taxon>
        <taxon>Hexapoda</taxon>
        <taxon>Collembola</taxon>
        <taxon>Entomobryomorpha</taxon>
        <taxon>Entomobryoidea</taxon>
        <taxon>Orchesellidae</taxon>
        <taxon>Orchesellinae</taxon>
        <taxon>Orchesella</taxon>
    </lineage>
</organism>
<evidence type="ECO:0000256" key="3">
    <source>
        <dbReference type="ARBA" id="ARBA00022525"/>
    </source>
</evidence>
<reference evidence="7 8" key="1">
    <citation type="submission" date="2024-08" db="EMBL/GenBank/DDBJ databases">
        <authorList>
            <person name="Cucini C."/>
            <person name="Frati F."/>
        </authorList>
    </citation>
    <scope>NUCLEOTIDE SEQUENCE [LARGE SCALE GENOMIC DNA]</scope>
</reference>
<evidence type="ECO:0000256" key="2">
    <source>
        <dbReference type="ARBA" id="ARBA00010701"/>
    </source>
</evidence>
<keyword evidence="5" id="KW-0732">Signal</keyword>
<dbReference type="InterPro" id="IPR000734">
    <property type="entry name" value="TAG_lipase"/>
</dbReference>
<dbReference type="PANTHER" id="PTHR11610:SF173">
    <property type="entry name" value="LIPASE DOMAIN-CONTAINING PROTEIN-RELATED"/>
    <property type="match status" value="1"/>
</dbReference>
<evidence type="ECO:0000259" key="6">
    <source>
        <dbReference type="Pfam" id="PF00151"/>
    </source>
</evidence>
<evidence type="ECO:0000256" key="4">
    <source>
        <dbReference type="RuleBase" id="RU004262"/>
    </source>
</evidence>
<protein>
    <recommendedName>
        <fullName evidence="6">Lipase domain-containing protein</fullName>
    </recommendedName>
</protein>
<evidence type="ECO:0000256" key="5">
    <source>
        <dbReference type="SAM" id="SignalP"/>
    </source>
</evidence>
<comment type="subcellular location">
    <subcellularLocation>
        <location evidence="1">Secreted</location>
    </subcellularLocation>
</comment>
<comment type="caution">
    <text evidence="7">The sequence shown here is derived from an EMBL/GenBank/DDBJ whole genome shotgun (WGS) entry which is preliminary data.</text>
</comment>
<dbReference type="SUPFAM" id="SSF53474">
    <property type="entry name" value="alpha/beta-Hydrolases"/>
    <property type="match status" value="1"/>
</dbReference>
<dbReference type="PANTHER" id="PTHR11610">
    <property type="entry name" value="LIPASE"/>
    <property type="match status" value="1"/>
</dbReference>
<gene>
    <name evidence="7" type="ORF">ODALV1_LOCUS11357</name>
</gene>
<dbReference type="InterPro" id="IPR013818">
    <property type="entry name" value="Lipase"/>
</dbReference>
<feature type="chain" id="PRO_5046028035" description="Lipase domain-containing protein" evidence="5">
    <location>
        <begin position="28"/>
        <end position="353"/>
    </location>
</feature>
<evidence type="ECO:0000313" key="8">
    <source>
        <dbReference type="Proteomes" id="UP001642540"/>
    </source>
</evidence>
<dbReference type="Gene3D" id="3.40.50.1820">
    <property type="entry name" value="alpha/beta hydrolase"/>
    <property type="match status" value="1"/>
</dbReference>
<keyword evidence="8" id="KW-1185">Reference proteome</keyword>
<comment type="similarity">
    <text evidence="2 4">Belongs to the AB hydrolase superfamily. Lipase family.</text>
</comment>
<dbReference type="Pfam" id="PF00151">
    <property type="entry name" value="Lipase"/>
    <property type="match status" value="1"/>
</dbReference>
<proteinExistence type="inferred from homology"/>